<proteinExistence type="predicted"/>
<accession>A0A401W9Q7</accession>
<dbReference type="RefSeq" id="WP_170251899.1">
    <property type="nucleotide sequence ID" value="NZ_BHZD01000001.1"/>
</dbReference>
<feature type="domain" description="DUF4097" evidence="3">
    <location>
        <begin position="53"/>
        <end position="239"/>
    </location>
</feature>
<keyword evidence="2" id="KW-0732">Signal</keyword>
<evidence type="ECO:0000256" key="2">
    <source>
        <dbReference type="SAM" id="SignalP"/>
    </source>
</evidence>
<evidence type="ECO:0000259" key="3">
    <source>
        <dbReference type="Pfam" id="PF13349"/>
    </source>
</evidence>
<organism evidence="4 5">
    <name type="scientific">Streptomyces paromomycinus</name>
    <name type="common">Streptomyces rimosus subsp. paromomycinus</name>
    <dbReference type="NCBI Taxonomy" id="92743"/>
    <lineage>
        <taxon>Bacteria</taxon>
        <taxon>Bacillati</taxon>
        <taxon>Actinomycetota</taxon>
        <taxon>Actinomycetes</taxon>
        <taxon>Kitasatosporales</taxon>
        <taxon>Streptomycetaceae</taxon>
        <taxon>Streptomyces</taxon>
    </lineage>
</organism>
<evidence type="ECO:0000313" key="5">
    <source>
        <dbReference type="Proteomes" id="UP000286746"/>
    </source>
</evidence>
<sequence>MTARRTTRPGHRTTRTALAAAALVTVTVAVTGCELTEKATDSEQTYTVAGKTAKLDVTTPGGNITVVADDTAGDRVKVTERLVYGKRKPATRHSLVGGNLQLTADDCGDVRGKCSVAYEVRVAPSVAVKLHTDGGDIDVKGAAGAVDVKTSGGDIDLRDCTAKQATADTDGGEIDARFTGVPDRVDVRSSGGAVSVRVPQGRYAVDATTDGGNRKVSGTVDNSSPHKIKVHSDGGDVEVLAGG</sequence>
<comment type="caution">
    <text evidence="4">The sequence shown here is derived from an EMBL/GenBank/DDBJ whole genome shotgun (WGS) entry which is preliminary data.</text>
</comment>
<keyword evidence="4" id="KW-0449">Lipoprotein</keyword>
<gene>
    <name evidence="4" type="ORF">GKJPGBOP_05800</name>
</gene>
<feature type="signal peptide" evidence="2">
    <location>
        <begin position="1"/>
        <end position="31"/>
    </location>
</feature>
<evidence type="ECO:0000256" key="1">
    <source>
        <dbReference type="SAM" id="MobiDB-lite"/>
    </source>
</evidence>
<reference evidence="4 5" key="1">
    <citation type="submission" date="2018-11" db="EMBL/GenBank/DDBJ databases">
        <title>Whole genome sequence of Streptomyces paromomycinus NBRC 15454(T).</title>
        <authorList>
            <person name="Komaki H."/>
            <person name="Tamura T."/>
        </authorList>
    </citation>
    <scope>NUCLEOTIDE SEQUENCE [LARGE SCALE GENOMIC DNA]</scope>
    <source>
        <strain evidence="4 5">NBRC 15454</strain>
    </source>
</reference>
<feature type="chain" id="PRO_5038842518" evidence="2">
    <location>
        <begin position="32"/>
        <end position="243"/>
    </location>
</feature>
<dbReference type="AlphaFoldDB" id="A0A401W9Q7"/>
<dbReference type="Gene3D" id="2.160.20.120">
    <property type="match status" value="1"/>
</dbReference>
<dbReference type="Proteomes" id="UP000286746">
    <property type="component" value="Unassembled WGS sequence"/>
</dbReference>
<keyword evidence="5" id="KW-1185">Reference proteome</keyword>
<evidence type="ECO:0000313" key="4">
    <source>
        <dbReference type="EMBL" id="GCD46054.1"/>
    </source>
</evidence>
<dbReference type="EMBL" id="BHZD01000001">
    <property type="protein sequence ID" value="GCD46054.1"/>
    <property type="molecule type" value="Genomic_DNA"/>
</dbReference>
<protein>
    <submittedName>
        <fullName evidence="4">Lipoprotein</fullName>
    </submittedName>
</protein>
<dbReference type="Pfam" id="PF13349">
    <property type="entry name" value="DUF4097"/>
    <property type="match status" value="1"/>
</dbReference>
<feature type="region of interest" description="Disordered" evidence="1">
    <location>
        <begin position="207"/>
        <end position="235"/>
    </location>
</feature>
<dbReference type="PROSITE" id="PS51257">
    <property type="entry name" value="PROKAR_LIPOPROTEIN"/>
    <property type="match status" value="1"/>
</dbReference>
<dbReference type="InterPro" id="IPR025164">
    <property type="entry name" value="Toastrack_DUF4097"/>
</dbReference>
<name>A0A401W9Q7_STREY</name>